<evidence type="ECO:0000256" key="10">
    <source>
        <dbReference type="ARBA" id="ARBA00023304"/>
    </source>
</evidence>
<dbReference type="PROSITE" id="PS00815">
    <property type="entry name" value="AIPM_HOMOCIT_SYNTH_1"/>
    <property type="match status" value="1"/>
</dbReference>
<dbReference type="PROSITE" id="PS00816">
    <property type="entry name" value="AIPM_HOMOCIT_SYNTH_2"/>
    <property type="match status" value="1"/>
</dbReference>
<dbReference type="GO" id="GO:0005737">
    <property type="term" value="C:cytoplasm"/>
    <property type="evidence" value="ECO:0007669"/>
    <property type="project" value="UniProtKB-UniRule"/>
</dbReference>
<dbReference type="PROSITE" id="PS50991">
    <property type="entry name" value="PYR_CT"/>
    <property type="match status" value="1"/>
</dbReference>
<dbReference type="HAMAP" id="MF_01025">
    <property type="entry name" value="LeuA_type1"/>
    <property type="match status" value="1"/>
</dbReference>
<comment type="subunit">
    <text evidence="11">Homodimer.</text>
</comment>
<dbReference type="Pfam" id="PF08502">
    <property type="entry name" value="LeuA_dimer"/>
    <property type="match status" value="1"/>
</dbReference>
<dbReference type="NCBIfam" id="NF002086">
    <property type="entry name" value="PRK00915.1-3"/>
    <property type="match status" value="1"/>
</dbReference>
<evidence type="ECO:0000313" key="15">
    <source>
        <dbReference type="Proteomes" id="UP000244016"/>
    </source>
</evidence>
<gene>
    <name evidence="11" type="primary">leuA</name>
    <name evidence="14" type="ORF">BLITH_0516</name>
</gene>
<dbReference type="InterPro" id="IPR050073">
    <property type="entry name" value="2-IPM_HCS-like"/>
</dbReference>
<dbReference type="InterPro" id="IPR036230">
    <property type="entry name" value="LeuA_allosteric_dom_sf"/>
</dbReference>
<comment type="function">
    <text evidence="11">Catalyzes the condensation of the acetyl group of acetyl-CoA with 3-methyl-2-oxobutanoate (2-ketoisovalerate) to form 3-carboxy-3-hydroxy-4-methylpentanoate (2-isopropylmalate).</text>
</comment>
<accession>A0A2T5G4H2</accession>
<dbReference type="GO" id="GO:0009098">
    <property type="term" value="P:L-leucine biosynthetic process"/>
    <property type="evidence" value="ECO:0007669"/>
    <property type="project" value="UniProtKB-UniRule"/>
</dbReference>
<comment type="similarity">
    <text evidence="2 11">Belongs to the alpha-IPM synthase/homocitrate synthase family. LeuA type 1 subfamily.</text>
</comment>
<dbReference type="CDD" id="cd07940">
    <property type="entry name" value="DRE_TIM_IPMS"/>
    <property type="match status" value="1"/>
</dbReference>
<dbReference type="InterPro" id="IPR000891">
    <property type="entry name" value="PYR_CT"/>
</dbReference>
<comment type="catalytic activity">
    <reaction evidence="11">
        <text>3-methyl-2-oxobutanoate + acetyl-CoA + H2O = (2S)-2-isopropylmalate + CoA + H(+)</text>
        <dbReference type="Rhea" id="RHEA:21524"/>
        <dbReference type="ChEBI" id="CHEBI:1178"/>
        <dbReference type="ChEBI" id="CHEBI:11851"/>
        <dbReference type="ChEBI" id="CHEBI:15377"/>
        <dbReference type="ChEBI" id="CHEBI:15378"/>
        <dbReference type="ChEBI" id="CHEBI:57287"/>
        <dbReference type="ChEBI" id="CHEBI:57288"/>
        <dbReference type="EC" id="2.3.3.13"/>
    </reaction>
</comment>
<comment type="cofactor">
    <cofactor evidence="11">
        <name>Mn(2+)</name>
        <dbReference type="ChEBI" id="CHEBI:29035"/>
    </cofactor>
</comment>
<feature type="binding site" evidence="11">
    <location>
        <position position="203"/>
    </location>
    <ligand>
        <name>Mn(2+)</name>
        <dbReference type="ChEBI" id="CHEBI:29035"/>
    </ligand>
</feature>
<dbReference type="Gene3D" id="1.10.238.260">
    <property type="match status" value="1"/>
</dbReference>
<dbReference type="Gene3D" id="3.30.160.270">
    <property type="match status" value="1"/>
</dbReference>
<evidence type="ECO:0000256" key="7">
    <source>
        <dbReference type="ARBA" id="ARBA00022679"/>
    </source>
</evidence>
<evidence type="ECO:0000256" key="2">
    <source>
        <dbReference type="ARBA" id="ARBA00009396"/>
    </source>
</evidence>
<evidence type="ECO:0000313" key="14">
    <source>
        <dbReference type="EMBL" id="PTQ51086.1"/>
    </source>
</evidence>
<keyword evidence="7 11" id="KW-0808">Transferase</keyword>
<evidence type="ECO:0000256" key="5">
    <source>
        <dbReference type="ARBA" id="ARBA00022430"/>
    </source>
</evidence>
<evidence type="ECO:0000256" key="9">
    <source>
        <dbReference type="ARBA" id="ARBA00023211"/>
    </source>
</evidence>
<dbReference type="FunFam" id="1.10.238.260:FF:000001">
    <property type="entry name" value="2-isopropylmalate synthase"/>
    <property type="match status" value="1"/>
</dbReference>
<dbReference type="PANTHER" id="PTHR10277:SF9">
    <property type="entry name" value="2-ISOPROPYLMALATE SYNTHASE 1, CHLOROPLASTIC-RELATED"/>
    <property type="match status" value="1"/>
</dbReference>
<dbReference type="Gene3D" id="3.20.20.70">
    <property type="entry name" value="Aldolase class I"/>
    <property type="match status" value="1"/>
</dbReference>
<keyword evidence="6 11" id="KW-0028">Amino-acid biosynthesis</keyword>
<dbReference type="UniPathway" id="UPA00048">
    <property type="reaction ID" value="UER00070"/>
</dbReference>
<evidence type="ECO:0000256" key="1">
    <source>
        <dbReference type="ARBA" id="ARBA00004689"/>
    </source>
</evidence>
<dbReference type="AlphaFoldDB" id="A0A2T5G4H2"/>
<keyword evidence="9 11" id="KW-0464">Manganese</keyword>
<dbReference type="InterPro" id="IPR002034">
    <property type="entry name" value="AIPM/Hcit_synth_CS"/>
</dbReference>
<dbReference type="Proteomes" id="UP000244016">
    <property type="component" value="Unassembled WGS sequence"/>
</dbReference>
<dbReference type="GO" id="GO:0003852">
    <property type="term" value="F:2-isopropylmalate synthase activity"/>
    <property type="evidence" value="ECO:0007669"/>
    <property type="project" value="UniProtKB-UniRule"/>
</dbReference>
<name>A0A2T5G4H2_9BACL</name>
<dbReference type="SMART" id="SM00917">
    <property type="entry name" value="LeuA_dimer"/>
    <property type="match status" value="1"/>
</dbReference>
<dbReference type="InterPro" id="IPR013709">
    <property type="entry name" value="2-isopropylmalate_synth_dimer"/>
</dbReference>
<evidence type="ECO:0000256" key="4">
    <source>
        <dbReference type="ARBA" id="ARBA00018198"/>
    </source>
</evidence>
<evidence type="ECO:0000256" key="12">
    <source>
        <dbReference type="SAM" id="MobiDB-lite"/>
    </source>
</evidence>
<proteinExistence type="inferred from homology"/>
<dbReference type="InterPro" id="IPR005671">
    <property type="entry name" value="LeuA_bact_synth"/>
</dbReference>
<evidence type="ECO:0000259" key="13">
    <source>
        <dbReference type="PROSITE" id="PS50991"/>
    </source>
</evidence>
<dbReference type="GO" id="GO:0003985">
    <property type="term" value="F:acetyl-CoA C-acetyltransferase activity"/>
    <property type="evidence" value="ECO:0007669"/>
    <property type="project" value="UniProtKB-UniRule"/>
</dbReference>
<protein>
    <recommendedName>
        <fullName evidence="4 11">2-isopropylmalate synthase</fullName>
        <ecNumber evidence="3 11">2.3.3.13</ecNumber>
    </recommendedName>
    <alternativeName>
        <fullName evidence="11">Alpha-IPM synthase</fullName>
    </alternativeName>
    <alternativeName>
        <fullName evidence="11">Alpha-isopropylmalate synthase</fullName>
    </alternativeName>
</protein>
<dbReference type="EMBL" id="PEBW01000007">
    <property type="protein sequence ID" value="PTQ51086.1"/>
    <property type="molecule type" value="Genomic_DNA"/>
</dbReference>
<dbReference type="Pfam" id="PF00682">
    <property type="entry name" value="HMGL-like"/>
    <property type="match status" value="1"/>
</dbReference>
<keyword evidence="11" id="KW-0963">Cytoplasm</keyword>
<keyword evidence="10 11" id="KW-0100">Branched-chain amino acid biosynthesis</keyword>
<dbReference type="FunFam" id="3.20.20.70:FF:000010">
    <property type="entry name" value="2-isopropylmalate synthase"/>
    <property type="match status" value="1"/>
</dbReference>
<keyword evidence="5 11" id="KW-0432">Leucine biosynthesis</keyword>
<comment type="caution">
    <text evidence="14">The sequence shown here is derived from an EMBL/GenBank/DDBJ whole genome shotgun (WGS) entry which is preliminary data.</text>
</comment>
<feature type="region of interest" description="Disordered" evidence="12">
    <location>
        <begin position="517"/>
        <end position="551"/>
    </location>
</feature>
<organism evidence="14 15">
    <name type="scientific">Brockia lithotrophica</name>
    <dbReference type="NCBI Taxonomy" id="933949"/>
    <lineage>
        <taxon>Bacteria</taxon>
        <taxon>Bacillati</taxon>
        <taxon>Bacillota</taxon>
        <taxon>Bacilli</taxon>
        <taxon>Bacillales</taxon>
        <taxon>Bacillales Family X. Incertae Sedis</taxon>
        <taxon>Brockia</taxon>
    </lineage>
</organism>
<dbReference type="SUPFAM" id="SSF110921">
    <property type="entry name" value="2-isopropylmalate synthase LeuA, allosteric (dimerisation) domain"/>
    <property type="match status" value="1"/>
</dbReference>
<dbReference type="SUPFAM" id="SSF51569">
    <property type="entry name" value="Aldolase"/>
    <property type="match status" value="1"/>
</dbReference>
<dbReference type="Pfam" id="PF22617">
    <property type="entry name" value="HCS_D2"/>
    <property type="match status" value="1"/>
</dbReference>
<dbReference type="GO" id="GO:0030145">
    <property type="term" value="F:manganese ion binding"/>
    <property type="evidence" value="ECO:0007669"/>
    <property type="project" value="UniProtKB-UniRule"/>
</dbReference>
<evidence type="ECO:0000256" key="3">
    <source>
        <dbReference type="ARBA" id="ARBA00012973"/>
    </source>
</evidence>
<evidence type="ECO:0000256" key="11">
    <source>
        <dbReference type="HAMAP-Rule" id="MF_01025"/>
    </source>
</evidence>
<dbReference type="EC" id="2.3.3.13" evidence="3 11"/>
<sequence>MRRVEIFDTTLRDGEQSAGVNLHLPEKLEIARALVAYGVDTIEAGFPASSPEDFRSVQAIAREVRGVRVAALARSLPADIDAAYEALREAEEPRIHVFIATSPIHMEYKLRLSPDAVVERAVASVLHAKRYVSDVEWSAEDATRSDWDFLVRIISAVIAAGATVVNLPDTVGYVQPEEYAAMFRYIMERVPGAERVKFSTHCHDDLGLAVANSLAAVRAGATQVEGTINGIGERAGNAALEEVGVALYVRRDFYGVETGLNLRETVRVSKLVSRLTGFPVPPNKAVVGANAFAHESGIHQDGVLKHAATYEIMSPELVGLSSNRLVLGKHSGRHAFREKLAELGLTVTEAEFEDLFRAFKELTGKKKTITDDDILALAFDMAHDGERLEIASLQCSFGSHVIPTATVSLHVPGEAPRLESATGKGIVEAVYNAIERLVGGPIELLDYRLQSTSEGPDALGEVFVKVRWHGLVSTGRGVDSDVVLASAKAYVDALNRILIREKTLGDRANALDEVGGEVAALTSPSGSRAGDLEAANARAEEPPASGPAQVR</sequence>
<feature type="binding site" evidence="11">
    <location>
        <position position="201"/>
    </location>
    <ligand>
        <name>Mn(2+)</name>
        <dbReference type="ChEBI" id="CHEBI:29035"/>
    </ligand>
</feature>
<feature type="binding site" evidence="11">
    <location>
        <position position="237"/>
    </location>
    <ligand>
        <name>Mn(2+)</name>
        <dbReference type="ChEBI" id="CHEBI:29035"/>
    </ligand>
</feature>
<feature type="binding site" evidence="11">
    <location>
        <position position="13"/>
    </location>
    <ligand>
        <name>Mn(2+)</name>
        <dbReference type="ChEBI" id="CHEBI:29035"/>
    </ligand>
</feature>
<feature type="domain" description="Pyruvate carboxyltransferase" evidence="13">
    <location>
        <begin position="4"/>
        <end position="266"/>
    </location>
</feature>
<reference evidence="14 15" key="1">
    <citation type="submission" date="2017-08" db="EMBL/GenBank/DDBJ databases">
        <title>Burning lignite coal seam in the remote Altai Mountains harbors a hydrogen-driven thermophilic microbial community.</title>
        <authorList>
            <person name="Kadnikov V.V."/>
            <person name="Mardanov A.V."/>
            <person name="Ivasenko D."/>
            <person name="Beletsky A.V."/>
            <person name="Karnachuk O.V."/>
            <person name="Ravin N.V."/>
        </authorList>
    </citation>
    <scope>NUCLEOTIDE SEQUENCE [LARGE SCALE GENOMIC DNA]</scope>
    <source>
        <strain evidence="14">AL31</strain>
    </source>
</reference>
<dbReference type="PANTHER" id="PTHR10277">
    <property type="entry name" value="HOMOCITRATE SYNTHASE-RELATED"/>
    <property type="match status" value="1"/>
</dbReference>
<keyword evidence="8 11" id="KW-0479">Metal-binding</keyword>
<dbReference type="InterPro" id="IPR013785">
    <property type="entry name" value="Aldolase_TIM"/>
</dbReference>
<dbReference type="NCBIfam" id="NF002088">
    <property type="entry name" value="PRK00915.1-5"/>
    <property type="match status" value="1"/>
</dbReference>
<evidence type="ECO:0000256" key="6">
    <source>
        <dbReference type="ARBA" id="ARBA00022605"/>
    </source>
</evidence>
<dbReference type="NCBIfam" id="TIGR00973">
    <property type="entry name" value="leuA_bact"/>
    <property type="match status" value="1"/>
</dbReference>
<dbReference type="InterPro" id="IPR054691">
    <property type="entry name" value="LeuA/HCS_post-cat"/>
</dbReference>
<comment type="pathway">
    <text evidence="1 11">Amino-acid biosynthesis; L-leucine biosynthesis; L-leucine from 3-methyl-2-oxobutanoate: step 1/4.</text>
</comment>
<feature type="region of interest" description="Regulatory domain" evidence="11">
    <location>
        <begin position="389"/>
        <end position="551"/>
    </location>
</feature>
<evidence type="ECO:0000256" key="8">
    <source>
        <dbReference type="ARBA" id="ARBA00022723"/>
    </source>
</evidence>